<keyword evidence="2" id="KW-1185">Reference proteome</keyword>
<accession>A0A9Q1G1Y1</accession>
<evidence type="ECO:0000313" key="1">
    <source>
        <dbReference type="EMBL" id="KAJ8373973.1"/>
    </source>
</evidence>
<dbReference type="AlphaFoldDB" id="A0A9Q1G1Y1"/>
<gene>
    <name evidence="1" type="ORF">SKAU_G00045530</name>
</gene>
<proteinExistence type="predicted"/>
<evidence type="ECO:0000313" key="2">
    <source>
        <dbReference type="Proteomes" id="UP001152622"/>
    </source>
</evidence>
<dbReference type="EMBL" id="JAINUF010000002">
    <property type="protein sequence ID" value="KAJ8373973.1"/>
    <property type="molecule type" value="Genomic_DNA"/>
</dbReference>
<organism evidence="1 2">
    <name type="scientific">Synaphobranchus kaupii</name>
    <name type="common">Kaup's arrowtooth eel</name>
    <dbReference type="NCBI Taxonomy" id="118154"/>
    <lineage>
        <taxon>Eukaryota</taxon>
        <taxon>Metazoa</taxon>
        <taxon>Chordata</taxon>
        <taxon>Craniata</taxon>
        <taxon>Vertebrata</taxon>
        <taxon>Euteleostomi</taxon>
        <taxon>Actinopterygii</taxon>
        <taxon>Neopterygii</taxon>
        <taxon>Teleostei</taxon>
        <taxon>Anguilliformes</taxon>
        <taxon>Synaphobranchidae</taxon>
        <taxon>Synaphobranchus</taxon>
    </lineage>
</organism>
<comment type="caution">
    <text evidence="1">The sequence shown here is derived from an EMBL/GenBank/DDBJ whole genome shotgun (WGS) entry which is preliminary data.</text>
</comment>
<name>A0A9Q1G1Y1_SYNKA</name>
<reference evidence="1" key="1">
    <citation type="journal article" date="2023" name="Science">
        <title>Genome structures resolve the early diversification of teleost fishes.</title>
        <authorList>
            <person name="Parey E."/>
            <person name="Louis A."/>
            <person name="Montfort J."/>
            <person name="Bouchez O."/>
            <person name="Roques C."/>
            <person name="Iampietro C."/>
            <person name="Lluch J."/>
            <person name="Castinel A."/>
            <person name="Donnadieu C."/>
            <person name="Desvignes T."/>
            <person name="Floi Bucao C."/>
            <person name="Jouanno E."/>
            <person name="Wen M."/>
            <person name="Mejri S."/>
            <person name="Dirks R."/>
            <person name="Jansen H."/>
            <person name="Henkel C."/>
            <person name="Chen W.J."/>
            <person name="Zahm M."/>
            <person name="Cabau C."/>
            <person name="Klopp C."/>
            <person name="Thompson A.W."/>
            <person name="Robinson-Rechavi M."/>
            <person name="Braasch I."/>
            <person name="Lecointre G."/>
            <person name="Bobe J."/>
            <person name="Postlethwait J.H."/>
            <person name="Berthelot C."/>
            <person name="Roest Crollius H."/>
            <person name="Guiguen Y."/>
        </authorList>
    </citation>
    <scope>NUCLEOTIDE SEQUENCE</scope>
    <source>
        <strain evidence="1">WJC10195</strain>
    </source>
</reference>
<dbReference type="Proteomes" id="UP001152622">
    <property type="component" value="Chromosome 2"/>
</dbReference>
<protein>
    <submittedName>
        <fullName evidence="1">Uncharacterized protein</fullName>
    </submittedName>
</protein>
<sequence length="83" mass="9278">MLLELERHGGRGLLVRKAQRRLKMQSLVTLTALKPGCTWPDVKNNRLDLPACRAAEGSVWAKAMSKYQRVAQAGRRLCGLHVP</sequence>